<comment type="caution">
    <text evidence="3">The sequence shown here is derived from an EMBL/GenBank/DDBJ whole genome shotgun (WGS) entry which is preliminary data.</text>
</comment>
<evidence type="ECO:0000256" key="1">
    <source>
        <dbReference type="ARBA" id="ARBA00006096"/>
    </source>
</evidence>
<evidence type="ECO:0000313" key="3">
    <source>
        <dbReference type="EMBL" id="GLO65805.1"/>
    </source>
</evidence>
<keyword evidence="4" id="KW-1185">Reference proteome</keyword>
<dbReference type="Gene3D" id="3.50.80.20">
    <property type="entry name" value="D-Ala-D-Ala carboxypeptidase C, peptidase S13"/>
    <property type="match status" value="1"/>
</dbReference>
<dbReference type="GO" id="GO:0004180">
    <property type="term" value="F:carboxypeptidase activity"/>
    <property type="evidence" value="ECO:0007669"/>
    <property type="project" value="UniProtKB-KW"/>
</dbReference>
<dbReference type="NCBIfam" id="TIGR00666">
    <property type="entry name" value="PBP4"/>
    <property type="match status" value="1"/>
</dbReference>
<protein>
    <submittedName>
        <fullName evidence="3">D-alanyl-D-alanine carboxypeptidase DacC</fullName>
    </submittedName>
</protein>
<dbReference type="InterPro" id="IPR000667">
    <property type="entry name" value="Peptidase_S13"/>
</dbReference>
<dbReference type="RefSeq" id="WP_317957941.1">
    <property type="nucleotide sequence ID" value="NZ_BSKO01000001.1"/>
</dbReference>
<keyword evidence="3" id="KW-0645">Protease</keyword>
<dbReference type="PANTHER" id="PTHR30023">
    <property type="entry name" value="D-ALANYL-D-ALANINE CARBOXYPEPTIDASE"/>
    <property type="match status" value="1"/>
</dbReference>
<comment type="similarity">
    <text evidence="1">Belongs to the peptidase S13 family.</text>
</comment>
<sequence>MEELLTYISKQKKWAGGILGLSIRSADTGDIYLSHNGDIRLHPASNMKILTTVAALRILGPDYKFSTEIRLDGKLVGDVWEGDVYIVGKGDPTLQINDYQKFAAILYKYGIRTITGRIIGDDTWYDDIRLSEDLIWSDAQYYYGAEVSALTISPDEDYDTGSVKIIIQPSQLGEPPQYRLYPNTSYVTIENHAVTVAQAEEEELCITREHGGNHIYMKGNIGIDHDVRQEWMAVWRSTDYVVDTFVQTLKEMGITIKGKSKTGKAVPNNTMCICKHSSPKLAEILIPFMKLSNNGIGEILVKEMGRFVYGEGTWDAGLKVVKEQIQSYGVNMKTLQIKDGSGISHSNLLPANELSKLLYRIQSEKWFPLLLDTLPVAGEQNRMVGGTLRERMKGFSVKAKTGTIEGVSTLSGYINVKTEQRVIFSILLNNLIDEEIGKEIEDEIIAYIHAHDSAKV</sequence>
<dbReference type="Gene3D" id="3.40.710.10">
    <property type="entry name" value="DD-peptidase/beta-lactamase superfamily"/>
    <property type="match status" value="2"/>
</dbReference>
<dbReference type="InterPro" id="IPR012338">
    <property type="entry name" value="Beta-lactam/transpept-like"/>
</dbReference>
<dbReference type="PANTHER" id="PTHR30023:SF0">
    <property type="entry name" value="PENICILLIN-SENSITIVE CARBOXYPEPTIDASE A"/>
    <property type="match status" value="1"/>
</dbReference>
<keyword evidence="2" id="KW-0378">Hydrolase</keyword>
<keyword evidence="3" id="KW-0121">Carboxypeptidase</keyword>
<dbReference type="SUPFAM" id="SSF56601">
    <property type="entry name" value="beta-lactamase/transpeptidase-like"/>
    <property type="match status" value="1"/>
</dbReference>
<dbReference type="EMBL" id="BSKO01000001">
    <property type="protein sequence ID" value="GLO65805.1"/>
    <property type="molecule type" value="Genomic_DNA"/>
</dbReference>
<reference evidence="3 4" key="1">
    <citation type="submission" date="2023-02" db="EMBL/GenBank/DDBJ databases">
        <title>Oceanobacillus kimchii IFOP_LL358 isolated form Alexandrium catenella lab strain.</title>
        <authorList>
            <person name="Gajardo G."/>
            <person name="Ueki S."/>
            <person name="Maruyama F."/>
        </authorList>
    </citation>
    <scope>NUCLEOTIDE SEQUENCE [LARGE SCALE GENOMIC DNA]</scope>
    <source>
        <strain evidence="3 4">IFOP_LL358</strain>
    </source>
</reference>
<evidence type="ECO:0000256" key="2">
    <source>
        <dbReference type="ARBA" id="ARBA00022801"/>
    </source>
</evidence>
<proteinExistence type="inferred from homology"/>
<gene>
    <name evidence="3" type="primary">dacC_1</name>
    <name evidence="3" type="ORF">MACH08_15890</name>
</gene>
<name>A0ABQ5TIE8_9BACI</name>
<accession>A0ABQ5TIE8</accession>
<organism evidence="3 4">
    <name type="scientific">Oceanobacillus kimchii</name>
    <dbReference type="NCBI Taxonomy" id="746691"/>
    <lineage>
        <taxon>Bacteria</taxon>
        <taxon>Bacillati</taxon>
        <taxon>Bacillota</taxon>
        <taxon>Bacilli</taxon>
        <taxon>Bacillales</taxon>
        <taxon>Bacillaceae</taxon>
        <taxon>Oceanobacillus</taxon>
    </lineage>
</organism>
<dbReference type="PRINTS" id="PR00922">
    <property type="entry name" value="DADACBPTASE3"/>
</dbReference>
<dbReference type="Proteomes" id="UP001275436">
    <property type="component" value="Unassembled WGS sequence"/>
</dbReference>
<evidence type="ECO:0000313" key="4">
    <source>
        <dbReference type="Proteomes" id="UP001275436"/>
    </source>
</evidence>
<dbReference type="Pfam" id="PF02113">
    <property type="entry name" value="Peptidase_S13"/>
    <property type="match status" value="1"/>
</dbReference>